<dbReference type="CDD" id="cd03408">
    <property type="entry name" value="SPFH_like_u1"/>
    <property type="match status" value="1"/>
</dbReference>
<accession>A0A6S6UFW8</accession>
<name>A0A6S6UFW8_9BACT</name>
<dbReference type="InterPro" id="IPR036013">
    <property type="entry name" value="Band_7/SPFH_dom_sf"/>
</dbReference>
<dbReference type="Gene3D" id="3.30.479.30">
    <property type="entry name" value="Band 7 domain"/>
    <property type="match status" value="1"/>
</dbReference>
<protein>
    <submittedName>
        <fullName evidence="3">Virion core protein (Lumpy skin disease virus)</fullName>
    </submittedName>
</protein>
<evidence type="ECO:0000259" key="1">
    <source>
        <dbReference type="Pfam" id="PF13421"/>
    </source>
</evidence>
<dbReference type="AlphaFoldDB" id="A0A6S6UFW8"/>
<reference evidence="3" key="1">
    <citation type="submission" date="2020-01" db="EMBL/GenBank/DDBJ databases">
        <authorList>
            <person name="Meier V. D."/>
            <person name="Meier V D."/>
        </authorList>
    </citation>
    <scope>NUCLEOTIDE SEQUENCE</scope>
    <source>
        <strain evidence="3">HLG_WM_MAG_05</strain>
    </source>
</reference>
<dbReference type="PANTHER" id="PTHR37826:SF2">
    <property type="entry name" value="ZINC-RIBBON DOMAIN-CONTAINING PROTEIN"/>
    <property type="match status" value="1"/>
</dbReference>
<feature type="domain" description="GYF" evidence="2">
    <location>
        <begin position="301"/>
        <end position="347"/>
    </location>
</feature>
<gene>
    <name evidence="3" type="ORF">HELGO_WM8230</name>
</gene>
<feature type="domain" description="SPFH" evidence="1">
    <location>
        <begin position="26"/>
        <end position="235"/>
    </location>
</feature>
<dbReference type="Pfam" id="PF13421">
    <property type="entry name" value="Band_7_1"/>
    <property type="match status" value="1"/>
</dbReference>
<dbReference type="Pfam" id="PF14237">
    <property type="entry name" value="GYF_2"/>
    <property type="match status" value="1"/>
</dbReference>
<dbReference type="SUPFAM" id="SSF117892">
    <property type="entry name" value="Band 7/SPFH domain"/>
    <property type="match status" value="1"/>
</dbReference>
<proteinExistence type="predicted"/>
<dbReference type="InterPro" id="IPR033880">
    <property type="entry name" value="SPFH_YdjI"/>
</dbReference>
<sequence length="362" mass="41203">MGLFDWISGQFIDVIEWTDESQDTMVYKFPRHNNEIKYGAKLTVRESQMAIFVNEGVIADVLAPGIYELETKNLPIMTSLEHWDHAFNSPFKAEVYFVNTKRFTDLKWGTKNPIMVRDPEFSMVRLRAFGTYEIRITDPKQFMNEIVGTDHHFTVDEIDAQLTNLIISKFTTIVGDSKIPVLDMASNYEKFSEYISEKIAPYFGEYGLNLTKILVENISLPTNVEKALDARSSREITGNLDDNIKYQTGQALGSDTGGSMGEMIGMGAGIAMGQNMAESLNKQNVDKHTPPPLPQRNSTMYYVALNEEREGPYDIRTIQLFISENKIEKTTLVWTEGQKDWVEAYSILQKYFNATPPPLPKI</sequence>
<organism evidence="3">
    <name type="scientific">uncultured Sulfurovum sp</name>
    <dbReference type="NCBI Taxonomy" id="269237"/>
    <lineage>
        <taxon>Bacteria</taxon>
        <taxon>Pseudomonadati</taxon>
        <taxon>Campylobacterota</taxon>
        <taxon>Epsilonproteobacteria</taxon>
        <taxon>Campylobacterales</taxon>
        <taxon>Sulfurovaceae</taxon>
        <taxon>Sulfurovum</taxon>
        <taxon>environmental samples</taxon>
    </lineage>
</organism>
<evidence type="ECO:0000259" key="2">
    <source>
        <dbReference type="Pfam" id="PF14237"/>
    </source>
</evidence>
<dbReference type="EMBL" id="CACVAU010000089">
    <property type="protein sequence ID" value="CAA6826796.1"/>
    <property type="molecule type" value="Genomic_DNA"/>
</dbReference>
<evidence type="ECO:0000313" key="3">
    <source>
        <dbReference type="EMBL" id="CAA6826796.1"/>
    </source>
</evidence>
<dbReference type="InterPro" id="IPR025640">
    <property type="entry name" value="GYF_2"/>
</dbReference>
<dbReference type="PANTHER" id="PTHR37826">
    <property type="entry name" value="FLOTILLIN BAND_7_5 DOMAIN PROTEIN"/>
    <property type="match status" value="1"/>
</dbReference>